<feature type="transmembrane region" description="Helical" evidence="5">
    <location>
        <begin position="12"/>
        <end position="37"/>
    </location>
</feature>
<keyword evidence="2 4" id="KW-0808">Transferase</keyword>
<name>A0ABW3THA7_9RHOB</name>
<dbReference type="Pfam" id="PF01564">
    <property type="entry name" value="Spermine_synth"/>
    <property type="match status" value="1"/>
</dbReference>
<dbReference type="RefSeq" id="WP_380793708.1">
    <property type="nucleotide sequence ID" value="NZ_JBHTKR010000006.1"/>
</dbReference>
<organism evidence="7 8">
    <name type="scientific">Seohaeicola saemankumensis</name>
    <dbReference type="NCBI Taxonomy" id="481181"/>
    <lineage>
        <taxon>Bacteria</taxon>
        <taxon>Pseudomonadati</taxon>
        <taxon>Pseudomonadota</taxon>
        <taxon>Alphaproteobacteria</taxon>
        <taxon>Rhodobacterales</taxon>
        <taxon>Roseobacteraceae</taxon>
        <taxon>Seohaeicola</taxon>
    </lineage>
</organism>
<evidence type="ECO:0000256" key="1">
    <source>
        <dbReference type="ARBA" id="ARBA00007867"/>
    </source>
</evidence>
<evidence type="ECO:0000256" key="5">
    <source>
        <dbReference type="SAM" id="Phobius"/>
    </source>
</evidence>
<dbReference type="Proteomes" id="UP001597151">
    <property type="component" value="Unassembled WGS sequence"/>
</dbReference>
<evidence type="ECO:0000256" key="4">
    <source>
        <dbReference type="PROSITE-ProRule" id="PRU00354"/>
    </source>
</evidence>
<evidence type="ECO:0000313" key="7">
    <source>
        <dbReference type="EMBL" id="MFD1196102.1"/>
    </source>
</evidence>
<evidence type="ECO:0000256" key="2">
    <source>
        <dbReference type="ARBA" id="ARBA00022679"/>
    </source>
</evidence>
<dbReference type="Gene3D" id="1.20.1250.20">
    <property type="entry name" value="MFS general substrate transporter like domains"/>
    <property type="match status" value="1"/>
</dbReference>
<reference evidence="8" key="1">
    <citation type="journal article" date="2019" name="Int. J. Syst. Evol. Microbiol.">
        <title>The Global Catalogue of Microorganisms (GCM) 10K type strain sequencing project: providing services to taxonomists for standard genome sequencing and annotation.</title>
        <authorList>
            <consortium name="The Broad Institute Genomics Platform"/>
            <consortium name="The Broad Institute Genome Sequencing Center for Infectious Disease"/>
            <person name="Wu L."/>
            <person name="Ma J."/>
        </authorList>
    </citation>
    <scope>NUCLEOTIDE SEQUENCE [LARGE SCALE GENOMIC DNA]</scope>
    <source>
        <strain evidence="8">CCUG 55328</strain>
    </source>
</reference>
<protein>
    <submittedName>
        <fullName evidence="7">Fused MFS/spermidine synthase</fullName>
    </submittedName>
</protein>
<keyword evidence="5" id="KW-0812">Transmembrane</keyword>
<feature type="domain" description="PABS" evidence="6">
    <location>
        <begin position="331"/>
        <end position="459"/>
    </location>
</feature>
<dbReference type="PANTHER" id="PTHR43317:SF1">
    <property type="entry name" value="THERMOSPERMINE SYNTHASE ACAULIS5"/>
    <property type="match status" value="1"/>
</dbReference>
<evidence type="ECO:0000259" key="6">
    <source>
        <dbReference type="PROSITE" id="PS51006"/>
    </source>
</evidence>
<dbReference type="PROSITE" id="PS51006">
    <property type="entry name" value="PABS_2"/>
    <property type="match status" value="1"/>
</dbReference>
<feature type="transmembrane region" description="Helical" evidence="5">
    <location>
        <begin position="159"/>
        <end position="185"/>
    </location>
</feature>
<dbReference type="InterPro" id="IPR030374">
    <property type="entry name" value="PABS"/>
</dbReference>
<keyword evidence="8" id="KW-1185">Reference proteome</keyword>
<keyword evidence="5" id="KW-1133">Transmembrane helix</keyword>
<comment type="caution">
    <text evidence="7">The sequence shown here is derived from an EMBL/GenBank/DDBJ whole genome shotgun (WGS) entry which is preliminary data.</text>
</comment>
<proteinExistence type="inferred from homology"/>
<dbReference type="PANTHER" id="PTHR43317">
    <property type="entry name" value="THERMOSPERMINE SYNTHASE ACAULIS5"/>
    <property type="match status" value="1"/>
</dbReference>
<dbReference type="SUPFAM" id="SSF53335">
    <property type="entry name" value="S-adenosyl-L-methionine-dependent methyltransferases"/>
    <property type="match status" value="1"/>
</dbReference>
<dbReference type="InterPro" id="IPR036259">
    <property type="entry name" value="MFS_trans_sf"/>
</dbReference>
<feature type="transmembrane region" description="Helical" evidence="5">
    <location>
        <begin position="114"/>
        <end position="138"/>
    </location>
</feature>
<evidence type="ECO:0000313" key="8">
    <source>
        <dbReference type="Proteomes" id="UP001597151"/>
    </source>
</evidence>
<dbReference type="EMBL" id="JBHTKR010000006">
    <property type="protein sequence ID" value="MFD1196102.1"/>
    <property type="molecule type" value="Genomic_DNA"/>
</dbReference>
<feature type="transmembrane region" description="Helical" evidence="5">
    <location>
        <begin position="191"/>
        <end position="209"/>
    </location>
</feature>
<dbReference type="SUPFAM" id="SSF103473">
    <property type="entry name" value="MFS general substrate transporter"/>
    <property type="match status" value="1"/>
</dbReference>
<feature type="transmembrane region" description="Helical" evidence="5">
    <location>
        <begin position="81"/>
        <end position="102"/>
    </location>
</feature>
<accession>A0ABW3THA7</accession>
<feature type="transmembrane region" description="Helical" evidence="5">
    <location>
        <begin position="49"/>
        <end position="69"/>
    </location>
</feature>
<keyword evidence="5" id="KW-0472">Membrane</keyword>
<feature type="transmembrane region" description="Helical" evidence="5">
    <location>
        <begin position="216"/>
        <end position="237"/>
    </location>
</feature>
<dbReference type="NCBIfam" id="NF037959">
    <property type="entry name" value="MFS_SpdSyn"/>
    <property type="match status" value="1"/>
</dbReference>
<evidence type="ECO:0000256" key="3">
    <source>
        <dbReference type="ARBA" id="ARBA00023115"/>
    </source>
</evidence>
<dbReference type="Gene3D" id="3.40.50.150">
    <property type="entry name" value="Vaccinia Virus protein VP39"/>
    <property type="match status" value="1"/>
</dbReference>
<gene>
    <name evidence="7" type="ORF">ACFQ3C_15650</name>
</gene>
<sequence length="514" mass="54792">MTAILTGGKTPALPSVALLVTLQAVVSAASLVVEIVAGRMLAPYVGMSLYTWTSIIAVVLAGFSAGHWAGGRIAEMQTPRALLWTGWSMLGAGVTTALAVFVLRSGADILLPHIANPIGAIVALCMIAFFLPSFFAGIPAPVLAQISVAAAPDHSGRALGAMFASGAIGAILGTLLAGFVFVAWLGSVGTLALVTLCYLLSALLLLWLARRAGDPSGMLMAGLAMLVGLLLAGATVAQPSPCTEESDYFCIRVEDVSANPESPVRMMVLDHLVHGVSARDLPDVIFYDHAALLDLLARERMGGSDFSAFFIGGGTFTVPRKWSTLDPQPDVTVAEIDPTVTEVAIRDFWFDATDTRILNQDARAALRTDGSRYDVIIGDAFTDIAVPAHLVTQEFFELVRDHLTEDGVYLMNVIDHADRMIALMSLVHTLEQVFPHVEIWTEARRPEPGERMINIIAAGFGPTDKDLLQGLSPAPITFGRIPPKAVAQLKALRKPIVLTDDYAPIDRLIGAESY</sequence>
<comment type="similarity">
    <text evidence="1">Belongs to the spermidine/spermine synthase family.</text>
</comment>
<dbReference type="InterPro" id="IPR029063">
    <property type="entry name" value="SAM-dependent_MTases_sf"/>
</dbReference>
<feature type="active site" description="Proton acceptor" evidence="4">
    <location>
        <position position="379"/>
    </location>
</feature>
<keyword evidence="3 4" id="KW-0620">Polyamine biosynthesis</keyword>